<accession>A0A0F9CBV4</accession>
<protein>
    <submittedName>
        <fullName evidence="2">Uncharacterized protein</fullName>
    </submittedName>
</protein>
<reference evidence="2" key="1">
    <citation type="journal article" date="2015" name="Nature">
        <title>Complex archaea that bridge the gap between prokaryotes and eukaryotes.</title>
        <authorList>
            <person name="Spang A."/>
            <person name="Saw J.H."/>
            <person name="Jorgensen S.L."/>
            <person name="Zaremba-Niedzwiedzka K."/>
            <person name="Martijn J."/>
            <person name="Lind A.E."/>
            <person name="van Eijk R."/>
            <person name="Schleper C."/>
            <person name="Guy L."/>
            <person name="Ettema T.J."/>
        </authorList>
    </citation>
    <scope>NUCLEOTIDE SEQUENCE</scope>
</reference>
<dbReference type="EMBL" id="LAZR01033882">
    <property type="protein sequence ID" value="KKL46858.1"/>
    <property type="molecule type" value="Genomic_DNA"/>
</dbReference>
<feature type="compositionally biased region" description="Pro residues" evidence="1">
    <location>
        <begin position="48"/>
        <end position="57"/>
    </location>
</feature>
<dbReference type="AlphaFoldDB" id="A0A0F9CBV4"/>
<name>A0A0F9CBV4_9ZZZZ</name>
<evidence type="ECO:0000256" key="1">
    <source>
        <dbReference type="SAM" id="MobiDB-lite"/>
    </source>
</evidence>
<organism evidence="2">
    <name type="scientific">marine sediment metagenome</name>
    <dbReference type="NCBI Taxonomy" id="412755"/>
    <lineage>
        <taxon>unclassified sequences</taxon>
        <taxon>metagenomes</taxon>
        <taxon>ecological metagenomes</taxon>
    </lineage>
</organism>
<sequence>MALEPTKKLGVFLDTALKFNKALVAESKDIQRRKEEVSKAPGESSHLPLPPATGPSL</sequence>
<feature type="compositionally biased region" description="Basic and acidic residues" evidence="1">
    <location>
        <begin position="29"/>
        <end position="38"/>
    </location>
</feature>
<feature type="region of interest" description="Disordered" evidence="1">
    <location>
        <begin position="29"/>
        <end position="57"/>
    </location>
</feature>
<gene>
    <name evidence="2" type="ORF">LCGC14_2341360</name>
</gene>
<evidence type="ECO:0000313" key="2">
    <source>
        <dbReference type="EMBL" id="KKL46858.1"/>
    </source>
</evidence>
<comment type="caution">
    <text evidence="2">The sequence shown here is derived from an EMBL/GenBank/DDBJ whole genome shotgun (WGS) entry which is preliminary data.</text>
</comment>
<proteinExistence type="predicted"/>